<evidence type="ECO:0000256" key="2">
    <source>
        <dbReference type="ARBA" id="ARBA00009270"/>
    </source>
</evidence>
<comment type="caution">
    <text evidence="4">The sequence shown here is derived from an EMBL/GenBank/DDBJ whole genome shotgun (WGS) entry which is preliminary data.</text>
</comment>
<dbReference type="InterPro" id="IPR036605">
    <property type="entry name" value="Mago_nashi_sf"/>
</dbReference>
<protein>
    <submittedName>
        <fullName evidence="4">Mago nashi protein</fullName>
    </submittedName>
</protein>
<evidence type="ECO:0000313" key="4">
    <source>
        <dbReference type="EMBL" id="GIQ84594.1"/>
    </source>
</evidence>
<comment type="subcellular location">
    <subcellularLocation>
        <location evidence="1">Nucleus</location>
    </subcellularLocation>
</comment>
<dbReference type="OrthoDB" id="6495301at2759"/>
<accession>A0A9K3CWI5</accession>
<sequence length="101" mass="11649">MVGEVRKQIMNTKVMDWDDSVWPDADENGLQELEVSLGDEDNHVSFRTSIFGTSTEIKEACEDGTLQQFHYLADDMRDMVFGLIRLHYQMSPYPKGSTLMR</sequence>
<dbReference type="EMBL" id="BDIP01001532">
    <property type="protein sequence ID" value="GIQ84594.1"/>
    <property type="molecule type" value="Genomic_DNA"/>
</dbReference>
<dbReference type="AlphaFoldDB" id="A0A9K3CWI5"/>
<evidence type="ECO:0000313" key="5">
    <source>
        <dbReference type="Proteomes" id="UP000265618"/>
    </source>
</evidence>
<dbReference type="GO" id="GO:0008380">
    <property type="term" value="P:RNA splicing"/>
    <property type="evidence" value="ECO:0007669"/>
    <property type="project" value="InterPro"/>
</dbReference>
<gene>
    <name evidence="4" type="ORF">KIPB_006119</name>
</gene>
<dbReference type="GO" id="GO:0035145">
    <property type="term" value="C:exon-exon junction complex"/>
    <property type="evidence" value="ECO:0007669"/>
    <property type="project" value="InterPro"/>
</dbReference>
<proteinExistence type="inferred from homology"/>
<evidence type="ECO:0000256" key="1">
    <source>
        <dbReference type="ARBA" id="ARBA00004123"/>
    </source>
</evidence>
<dbReference type="Gene3D" id="3.30.1560.10">
    <property type="entry name" value="Mago nashi"/>
    <property type="match status" value="1"/>
</dbReference>
<dbReference type="PANTHER" id="PTHR12638:SF0">
    <property type="entry name" value="MAGO HOMOLOG, EXON JUNCTION COMPLEX SUBUNIT-RELATED"/>
    <property type="match status" value="1"/>
</dbReference>
<dbReference type="InterPro" id="IPR004023">
    <property type="entry name" value="Mago_nashi"/>
</dbReference>
<name>A0A9K3CWI5_9EUKA</name>
<comment type="similarity">
    <text evidence="2">Belongs to the mago nashi family.</text>
</comment>
<dbReference type="SUPFAM" id="SSF89817">
    <property type="entry name" value="Mago nashi protein"/>
    <property type="match status" value="1"/>
</dbReference>
<keyword evidence="3" id="KW-0539">Nucleus</keyword>
<dbReference type="Pfam" id="PF02792">
    <property type="entry name" value="Mago_nashi"/>
    <property type="match status" value="1"/>
</dbReference>
<dbReference type="PANTHER" id="PTHR12638">
    <property type="entry name" value="PROTEIN MAGO NASHI HOMOLOG"/>
    <property type="match status" value="1"/>
</dbReference>
<evidence type="ECO:0000256" key="3">
    <source>
        <dbReference type="ARBA" id="ARBA00023242"/>
    </source>
</evidence>
<reference evidence="4 5" key="1">
    <citation type="journal article" date="2018" name="PLoS ONE">
        <title>The draft genome of Kipferlia bialata reveals reductive genome evolution in fornicate parasites.</title>
        <authorList>
            <person name="Tanifuji G."/>
            <person name="Takabayashi S."/>
            <person name="Kume K."/>
            <person name="Takagi M."/>
            <person name="Nakayama T."/>
            <person name="Kamikawa R."/>
            <person name="Inagaki Y."/>
            <person name="Hashimoto T."/>
        </authorList>
    </citation>
    <scope>NUCLEOTIDE SEQUENCE [LARGE SCALE GENOMIC DNA]</scope>
    <source>
        <strain evidence="4">NY0173</strain>
    </source>
</reference>
<organism evidence="4 5">
    <name type="scientific">Kipferlia bialata</name>
    <dbReference type="NCBI Taxonomy" id="797122"/>
    <lineage>
        <taxon>Eukaryota</taxon>
        <taxon>Metamonada</taxon>
        <taxon>Carpediemonas-like organisms</taxon>
        <taxon>Kipferlia</taxon>
    </lineage>
</organism>
<keyword evidence="5" id="KW-1185">Reference proteome</keyword>
<dbReference type="Proteomes" id="UP000265618">
    <property type="component" value="Unassembled WGS sequence"/>
</dbReference>